<gene>
    <name evidence="7" type="ORF">F8388_003769</name>
</gene>
<evidence type="ECO:0000313" key="8">
    <source>
        <dbReference type="Proteomes" id="UP000525078"/>
    </source>
</evidence>
<evidence type="ECO:0000259" key="6">
    <source>
        <dbReference type="Pfam" id="PF03016"/>
    </source>
</evidence>
<dbReference type="PANTHER" id="PTHR11062:SF241">
    <property type="entry name" value="XYLOGLUCAN GALACTOSYLTRANSFERASE GT14-RELATED"/>
    <property type="match status" value="1"/>
</dbReference>
<dbReference type="GO" id="GO:0016757">
    <property type="term" value="F:glycosyltransferase activity"/>
    <property type="evidence" value="ECO:0007669"/>
    <property type="project" value="UniProtKB-KW"/>
</dbReference>
<evidence type="ECO:0000256" key="2">
    <source>
        <dbReference type="ARBA" id="ARBA00010271"/>
    </source>
</evidence>
<comment type="subcellular location">
    <subcellularLocation>
        <location evidence="1">Golgi apparatus membrane</location>
        <topology evidence="1">Single-pass type II membrane protein</topology>
    </subcellularLocation>
</comment>
<comment type="similarity">
    <text evidence="2">Belongs to the glycosyltransferase 47 family.</text>
</comment>
<keyword evidence="3" id="KW-0808">Transferase</keyword>
<evidence type="ECO:0000256" key="4">
    <source>
        <dbReference type="ARBA" id="ARBA00022968"/>
    </source>
</evidence>
<evidence type="ECO:0000256" key="5">
    <source>
        <dbReference type="ARBA" id="ARBA00023034"/>
    </source>
</evidence>
<feature type="domain" description="Exostosin GT47" evidence="6">
    <location>
        <begin position="53"/>
        <end position="386"/>
    </location>
</feature>
<protein>
    <recommendedName>
        <fullName evidence="6">Exostosin GT47 domain-containing protein</fullName>
    </recommendedName>
</protein>
<keyword evidence="5" id="KW-0333">Golgi apparatus</keyword>
<name>A0A7J6DU06_CANSA</name>
<dbReference type="Pfam" id="PF03016">
    <property type="entry name" value="Exostosin_GT47"/>
    <property type="match status" value="1"/>
</dbReference>
<keyword evidence="4" id="KW-0812">Transmembrane</keyword>
<dbReference type="Proteomes" id="UP000525078">
    <property type="component" value="Unassembled WGS sequence"/>
</dbReference>
<proteinExistence type="inferred from homology"/>
<dbReference type="EMBL" id="JAATIP010000391">
    <property type="protein sequence ID" value="KAF4349585.1"/>
    <property type="molecule type" value="Genomic_DNA"/>
</dbReference>
<evidence type="ECO:0000256" key="1">
    <source>
        <dbReference type="ARBA" id="ARBA00004323"/>
    </source>
</evidence>
<sequence>MEIPLPKKWSQEIWLAIFTSLALFFIMSSFDYSTFLMAADKRVLQTPSINDPCTGKYIYIQDLPSRFNSDLLKNCRLLTRGTENSMCPYIENNGLGPLIEDDYDGILSNNSWFNTNQFMLEVIFHNKIMHYKCLTKVPSMASVVFVPFYAGLDVSLHLWDSNISSRDSSAHDLLDFLSNKPEWKRMWGRDHFMVAGRISWDFRRQTDNISDWGSKLRFLPQSMNMSMLSVESSSWNNDYAIPYPTYFHPWKDSLIFDWQTRMRNRKRPYLFTFVGSPRPEMTKSIRGRVIDQCQRSTNSLCQFIDCSSIQNSCSKPVSVMKSFQSSIYCLQPPGDSYTRRSIFDSILAGCIPVFFHPGTAYSQYKWHFPKNHTKYSVYIPVKDVINDLKEGTIEKVLVGISKEEELSMRNEVIKLIPNIVYGDPMVRLETVEDAFDLSIKGIIERVEEIRKVIKDGEDPSVGFAEEDSYKFTFSDYNHT</sequence>
<organism evidence="7 8">
    <name type="scientific">Cannabis sativa</name>
    <name type="common">Hemp</name>
    <name type="synonym">Marijuana</name>
    <dbReference type="NCBI Taxonomy" id="3483"/>
    <lineage>
        <taxon>Eukaryota</taxon>
        <taxon>Viridiplantae</taxon>
        <taxon>Streptophyta</taxon>
        <taxon>Embryophyta</taxon>
        <taxon>Tracheophyta</taxon>
        <taxon>Spermatophyta</taxon>
        <taxon>Magnoliopsida</taxon>
        <taxon>eudicotyledons</taxon>
        <taxon>Gunneridae</taxon>
        <taxon>Pentapetalae</taxon>
        <taxon>rosids</taxon>
        <taxon>fabids</taxon>
        <taxon>Rosales</taxon>
        <taxon>Cannabaceae</taxon>
        <taxon>Cannabis</taxon>
    </lineage>
</organism>
<comment type="caution">
    <text evidence="7">The sequence shown here is derived from an EMBL/GenBank/DDBJ whole genome shotgun (WGS) entry which is preliminary data.</text>
</comment>
<dbReference type="InterPro" id="IPR040911">
    <property type="entry name" value="Exostosin_GT47"/>
</dbReference>
<dbReference type="AlphaFoldDB" id="A0A7J6DU06"/>
<dbReference type="PANTHER" id="PTHR11062">
    <property type="entry name" value="EXOSTOSIN HEPARAN SULFATE GLYCOSYLTRANSFERASE -RELATED"/>
    <property type="match status" value="1"/>
</dbReference>
<evidence type="ECO:0000313" key="7">
    <source>
        <dbReference type="EMBL" id="KAF4349585.1"/>
    </source>
</evidence>
<dbReference type="GO" id="GO:0000139">
    <property type="term" value="C:Golgi membrane"/>
    <property type="evidence" value="ECO:0007669"/>
    <property type="project" value="UniProtKB-SubCell"/>
</dbReference>
<accession>A0A7J6DU06</accession>
<reference evidence="7 8" key="1">
    <citation type="journal article" date="2020" name="bioRxiv">
        <title>Sequence and annotation of 42 cannabis genomes reveals extensive copy number variation in cannabinoid synthesis and pathogen resistance genes.</title>
        <authorList>
            <person name="Mckernan K.J."/>
            <person name="Helbert Y."/>
            <person name="Kane L.T."/>
            <person name="Ebling H."/>
            <person name="Zhang L."/>
            <person name="Liu B."/>
            <person name="Eaton Z."/>
            <person name="Mclaughlin S."/>
            <person name="Kingan S."/>
            <person name="Baybayan P."/>
            <person name="Concepcion G."/>
            <person name="Jordan M."/>
            <person name="Riva A."/>
            <person name="Barbazuk W."/>
            <person name="Harkins T."/>
        </authorList>
    </citation>
    <scope>NUCLEOTIDE SEQUENCE [LARGE SCALE GENOMIC DNA]</scope>
    <source>
        <strain evidence="8">cv. Jamaican Lion 4</strain>
        <tissue evidence="7">Leaf</tissue>
    </source>
</reference>
<dbReference type="InterPro" id="IPR004263">
    <property type="entry name" value="Exostosin"/>
</dbReference>
<evidence type="ECO:0000256" key="3">
    <source>
        <dbReference type="ARBA" id="ARBA00022676"/>
    </source>
</evidence>
<keyword evidence="3" id="KW-0328">Glycosyltransferase</keyword>
<keyword evidence="4" id="KW-0735">Signal-anchor</keyword>